<feature type="region of interest" description="Disordered" evidence="1">
    <location>
        <begin position="192"/>
        <end position="221"/>
    </location>
</feature>
<name>A0A9P0CTH8_9CUCU</name>
<evidence type="ECO:0000313" key="2">
    <source>
        <dbReference type="EMBL" id="CAH1104417.1"/>
    </source>
</evidence>
<accession>A0A9P0CTH8</accession>
<evidence type="ECO:0008006" key="4">
    <source>
        <dbReference type="Google" id="ProtNLM"/>
    </source>
</evidence>
<reference evidence="2" key="1">
    <citation type="submission" date="2022-01" db="EMBL/GenBank/DDBJ databases">
        <authorList>
            <person name="King R."/>
        </authorList>
    </citation>
    <scope>NUCLEOTIDE SEQUENCE</scope>
</reference>
<keyword evidence="3" id="KW-1185">Reference proteome</keyword>
<feature type="region of interest" description="Disordered" evidence="1">
    <location>
        <begin position="53"/>
        <end position="95"/>
    </location>
</feature>
<dbReference type="EMBL" id="OV651829">
    <property type="protein sequence ID" value="CAH1104417.1"/>
    <property type="molecule type" value="Genomic_DNA"/>
</dbReference>
<dbReference type="OrthoDB" id="8069917at2759"/>
<protein>
    <recommendedName>
        <fullName evidence="4">CCHC-type domain-containing protein</fullName>
    </recommendedName>
</protein>
<dbReference type="Proteomes" id="UP001153636">
    <property type="component" value="Chromosome 17"/>
</dbReference>
<dbReference type="AlphaFoldDB" id="A0A9P0CTH8"/>
<proteinExistence type="predicted"/>
<feature type="region of interest" description="Disordered" evidence="1">
    <location>
        <begin position="1"/>
        <end position="22"/>
    </location>
</feature>
<feature type="compositionally biased region" description="Polar residues" evidence="1">
    <location>
        <begin position="53"/>
        <end position="67"/>
    </location>
</feature>
<sequence length="494" mass="56443">MMSSIKRNGKVPQAGRTSGSQSCAVLAVSPTDSGEDTLTLVRRSAPLLRTATLRRNPSHKSITSDNATKVRNDIEAQESIEGDRTEETQHGPTVEVSAEPGHVRINNNPKRVTWTKQEMRELMWCYQYCKENTNENYKNVYELWRRRNPTIRPHIDAKKLLTQKNYIVKNQKLVQTEIDDIIRDVRGTVQTHAEGENHENDANTAVNEYQPDESPTNEEHDVDLRDKCNVSADNSLEKQIIENYNKYKIMELSARSRLPKIKLNCKIRRLIEEANLFIIGNLRNIRKTKDGLLLETISGQQAKRLLQIQKLDNFHVSTEPHRSLNYAKGVIRCQDLLNCSLEKVIEGLASEGVIDIKRIKTKRDGELVDTANLILTFDKRKLPLKVRAAFYSLNVRPYIPDFVRCFNCQRFGHVSLACTKPKICVCDKPPHIGHICENPVCVNCKGEHSARSKKCPRMIKEINIKTKTIEKITYGEAKRKITISMPNSGTYSKK</sequence>
<evidence type="ECO:0000256" key="1">
    <source>
        <dbReference type="SAM" id="MobiDB-lite"/>
    </source>
</evidence>
<gene>
    <name evidence="2" type="ORF">PSYICH_LOCUS5417</name>
</gene>
<organism evidence="2 3">
    <name type="scientific">Psylliodes chrysocephalus</name>
    <dbReference type="NCBI Taxonomy" id="3402493"/>
    <lineage>
        <taxon>Eukaryota</taxon>
        <taxon>Metazoa</taxon>
        <taxon>Ecdysozoa</taxon>
        <taxon>Arthropoda</taxon>
        <taxon>Hexapoda</taxon>
        <taxon>Insecta</taxon>
        <taxon>Pterygota</taxon>
        <taxon>Neoptera</taxon>
        <taxon>Endopterygota</taxon>
        <taxon>Coleoptera</taxon>
        <taxon>Polyphaga</taxon>
        <taxon>Cucujiformia</taxon>
        <taxon>Chrysomeloidea</taxon>
        <taxon>Chrysomelidae</taxon>
        <taxon>Galerucinae</taxon>
        <taxon>Alticini</taxon>
        <taxon>Psylliodes</taxon>
    </lineage>
</organism>
<evidence type="ECO:0000313" key="3">
    <source>
        <dbReference type="Proteomes" id="UP001153636"/>
    </source>
</evidence>